<dbReference type="PANTHER" id="PTHR22942">
    <property type="entry name" value="RECA/RAD51/RADA DNA STRAND-PAIRING FAMILY MEMBER"/>
    <property type="match status" value="1"/>
</dbReference>
<dbReference type="GO" id="GO:0000730">
    <property type="term" value="P:DNA recombinase assembly"/>
    <property type="evidence" value="ECO:0007669"/>
    <property type="project" value="TreeGrafter"/>
</dbReference>
<evidence type="ECO:0000259" key="4">
    <source>
        <dbReference type="PROSITE" id="PS50162"/>
    </source>
</evidence>
<keyword evidence="1" id="KW-0547">Nucleotide-binding</keyword>
<accession>F2RRK4</accession>
<feature type="domain" description="RecA family profile 1" evidence="4">
    <location>
        <begin position="116"/>
        <end position="296"/>
    </location>
</feature>
<dbReference type="InterPro" id="IPR003593">
    <property type="entry name" value="AAA+_ATPase"/>
</dbReference>
<dbReference type="EMBL" id="GG698481">
    <property type="protein sequence ID" value="EGD93913.1"/>
    <property type="molecule type" value="Genomic_DNA"/>
</dbReference>
<gene>
    <name evidence="5" type="ORF">TESG_01443</name>
</gene>
<feature type="compositionally biased region" description="Basic and acidic residues" evidence="3">
    <location>
        <begin position="303"/>
        <end position="314"/>
    </location>
</feature>
<dbReference type="SMART" id="SM00382">
    <property type="entry name" value="AAA"/>
    <property type="match status" value="1"/>
</dbReference>
<sequence>MDLSLTLPDLSTKAYTHLLPLLERAGITLKELLVLDALEIAKASRAPVTDIRKFTAHVLDALHQDLGLGNGPRKNGDNNKAYLLKPGGNDDPRARDETDRRSAVGNSASKVLHPPVTGQISTLDPILDSALSGGISTGYLTEVTGESGAGKTQFLLHLLLSVQLPAPHGLSKNALYISTESDLATNRLSQLINEHRTLQALHPETPRPSLDNIYSVTTVDLESQEHIINYQIPVAISRYNIGIIIIDSITANYRAESSTESVSGLLERSGQLKKLGHFLRTLAVTHNIAVVVANQISDGFESSLHDPFPEESRDCSGSPLEAASPSAVPSFVPASQPYQQPKSAENHLPRGPSANSPQVNLGTCEQEEDRCNIRGFNLLLSLDYQQQFFTGWAQTPHSYSSGGPVGMYKGFKVPALGLIWTNQIGCRIVLKSESSLPPAGSYHPPMPAAQDSNIDMHIMNQDDSTELVTDPDEKGAAKCHDRNDPDPSGKGQGTEVQKAAEHDSTQPLQSSQESFAILEDESWSDYMFVPASQYRGRLRQMVVVFSPWTSGNPEQNNNYGSGNRDTHEEGQSSIKPMFDPMYHSAEFEILPQGLRGLTRSASHILPTDKVVQ</sequence>
<feature type="region of interest" description="Disordered" evidence="3">
    <location>
        <begin position="550"/>
        <end position="575"/>
    </location>
</feature>
<dbReference type="Proteomes" id="UP000009172">
    <property type="component" value="Unassembled WGS sequence"/>
</dbReference>
<evidence type="ECO:0000256" key="1">
    <source>
        <dbReference type="ARBA" id="ARBA00022741"/>
    </source>
</evidence>
<dbReference type="GO" id="GO:0003690">
    <property type="term" value="F:double-stranded DNA binding"/>
    <property type="evidence" value="ECO:0007669"/>
    <property type="project" value="TreeGrafter"/>
</dbReference>
<dbReference type="AlphaFoldDB" id="F2RRK4"/>
<feature type="compositionally biased region" description="Low complexity" evidence="3">
    <location>
        <begin position="322"/>
        <end position="337"/>
    </location>
</feature>
<organism evidence="5 6">
    <name type="scientific">Trichophyton tonsurans (strain CBS 112818)</name>
    <name type="common">Scalp ringworm fungus</name>
    <dbReference type="NCBI Taxonomy" id="647933"/>
    <lineage>
        <taxon>Eukaryota</taxon>
        <taxon>Fungi</taxon>
        <taxon>Dikarya</taxon>
        <taxon>Ascomycota</taxon>
        <taxon>Pezizomycotina</taxon>
        <taxon>Eurotiomycetes</taxon>
        <taxon>Eurotiomycetidae</taxon>
        <taxon>Onygenales</taxon>
        <taxon>Arthrodermataceae</taxon>
        <taxon>Trichophyton</taxon>
    </lineage>
</organism>
<dbReference type="Pfam" id="PF08423">
    <property type="entry name" value="Rad51"/>
    <property type="match status" value="1"/>
</dbReference>
<dbReference type="Gene3D" id="3.40.50.300">
    <property type="entry name" value="P-loop containing nucleotide triphosphate hydrolases"/>
    <property type="match status" value="1"/>
</dbReference>
<dbReference type="SUPFAM" id="SSF52540">
    <property type="entry name" value="P-loop containing nucleoside triphosphate hydrolases"/>
    <property type="match status" value="1"/>
</dbReference>
<feature type="region of interest" description="Disordered" evidence="3">
    <location>
        <begin position="66"/>
        <end position="111"/>
    </location>
</feature>
<proteinExistence type="predicted"/>
<evidence type="ECO:0000256" key="3">
    <source>
        <dbReference type="SAM" id="MobiDB-lite"/>
    </source>
</evidence>
<dbReference type="PROSITE" id="PS50162">
    <property type="entry name" value="RECA_2"/>
    <property type="match status" value="1"/>
</dbReference>
<dbReference type="OrthoDB" id="1861185at2759"/>
<dbReference type="GO" id="GO:0000150">
    <property type="term" value="F:DNA strand exchange activity"/>
    <property type="evidence" value="ECO:0007669"/>
    <property type="project" value="TreeGrafter"/>
</dbReference>
<dbReference type="InterPro" id="IPR020588">
    <property type="entry name" value="RecA_ATP-bd"/>
</dbReference>
<dbReference type="GO" id="GO:0061982">
    <property type="term" value="P:meiosis I cell cycle process"/>
    <property type="evidence" value="ECO:0007669"/>
    <property type="project" value="UniProtKB-ARBA"/>
</dbReference>
<dbReference type="GO" id="GO:0140664">
    <property type="term" value="F:ATP-dependent DNA damage sensor activity"/>
    <property type="evidence" value="ECO:0007669"/>
    <property type="project" value="InterPro"/>
</dbReference>
<evidence type="ECO:0000313" key="5">
    <source>
        <dbReference type="EMBL" id="EGD93913.1"/>
    </source>
</evidence>
<dbReference type="GO" id="GO:0006312">
    <property type="term" value="P:mitotic recombination"/>
    <property type="evidence" value="ECO:0007669"/>
    <property type="project" value="TreeGrafter"/>
</dbReference>
<name>F2RRK4_TRIT1</name>
<dbReference type="GO" id="GO:0005524">
    <property type="term" value="F:ATP binding"/>
    <property type="evidence" value="ECO:0007669"/>
    <property type="project" value="UniProtKB-KW"/>
</dbReference>
<dbReference type="GO" id="GO:0042148">
    <property type="term" value="P:DNA strand invasion"/>
    <property type="evidence" value="ECO:0007669"/>
    <property type="project" value="TreeGrafter"/>
</dbReference>
<dbReference type="HOGENOM" id="CLU_013059_2_0_1"/>
<protein>
    <recommendedName>
        <fullName evidence="4">RecA family profile 1 domain-containing protein</fullName>
    </recommendedName>
</protein>
<feature type="region of interest" description="Disordered" evidence="3">
    <location>
        <begin position="303"/>
        <end position="360"/>
    </location>
</feature>
<feature type="region of interest" description="Disordered" evidence="3">
    <location>
        <begin position="464"/>
        <end position="512"/>
    </location>
</feature>
<dbReference type="InterPro" id="IPR013632">
    <property type="entry name" value="Rad51_C"/>
</dbReference>
<dbReference type="GO" id="GO:0003697">
    <property type="term" value="F:single-stranded DNA binding"/>
    <property type="evidence" value="ECO:0007669"/>
    <property type="project" value="TreeGrafter"/>
</dbReference>
<dbReference type="PANTHER" id="PTHR22942:SF66">
    <property type="entry name" value="RE19845P"/>
    <property type="match status" value="1"/>
</dbReference>
<feature type="compositionally biased region" description="Basic and acidic residues" evidence="3">
    <location>
        <begin position="471"/>
        <end position="487"/>
    </location>
</feature>
<feature type="compositionally biased region" description="Polar residues" evidence="3">
    <location>
        <begin position="550"/>
        <end position="563"/>
    </location>
</feature>
<dbReference type="InterPro" id="IPR027417">
    <property type="entry name" value="P-loop_NTPase"/>
</dbReference>
<reference evidence="6" key="1">
    <citation type="journal article" date="2012" name="MBio">
        <title>Comparative genome analysis of Trichophyton rubrum and related dermatophytes reveals candidate genes involved in infection.</title>
        <authorList>
            <person name="Martinez D.A."/>
            <person name="Oliver B.G."/>
            <person name="Graeser Y."/>
            <person name="Goldberg J.M."/>
            <person name="Li W."/>
            <person name="Martinez-Rossi N.M."/>
            <person name="Monod M."/>
            <person name="Shelest E."/>
            <person name="Barton R.C."/>
            <person name="Birch E."/>
            <person name="Brakhage A.A."/>
            <person name="Chen Z."/>
            <person name="Gurr S.J."/>
            <person name="Heiman D."/>
            <person name="Heitman J."/>
            <person name="Kosti I."/>
            <person name="Rossi A."/>
            <person name="Saif S."/>
            <person name="Samalova M."/>
            <person name="Saunders C.W."/>
            <person name="Shea T."/>
            <person name="Summerbell R.C."/>
            <person name="Xu J."/>
            <person name="Young S."/>
            <person name="Zeng Q."/>
            <person name="Birren B.W."/>
            <person name="Cuomo C.A."/>
            <person name="White T.C."/>
        </authorList>
    </citation>
    <scope>NUCLEOTIDE SEQUENCE [LARGE SCALE GENOMIC DNA]</scope>
    <source>
        <strain evidence="6">CBS 112818</strain>
    </source>
</reference>
<keyword evidence="6" id="KW-1185">Reference proteome</keyword>
<evidence type="ECO:0000256" key="2">
    <source>
        <dbReference type="ARBA" id="ARBA00022840"/>
    </source>
</evidence>
<evidence type="ECO:0000313" key="6">
    <source>
        <dbReference type="Proteomes" id="UP000009172"/>
    </source>
</evidence>
<keyword evidence="2" id="KW-0067">ATP-binding</keyword>
<feature type="compositionally biased region" description="Basic and acidic residues" evidence="3">
    <location>
        <begin position="88"/>
        <end position="102"/>
    </location>
</feature>